<evidence type="ECO:0000313" key="8">
    <source>
        <dbReference type="EMBL" id="SQA20275.1"/>
    </source>
</evidence>
<evidence type="ECO:0000313" key="2">
    <source>
        <dbReference type="EMBL" id="SQA17106.1"/>
    </source>
</evidence>
<dbReference type="EMBL" id="UAVB01000001">
    <property type="protein sequence ID" value="SQA19326.1"/>
    <property type="molecule type" value="Genomic_DNA"/>
</dbReference>
<dbReference type="GO" id="GO:0006355">
    <property type="term" value="P:regulation of DNA-templated transcription"/>
    <property type="evidence" value="ECO:0007669"/>
    <property type="project" value="InterPro"/>
</dbReference>
<dbReference type="EMBL" id="UAVB01000005">
    <property type="protein sequence ID" value="SQA20123.1"/>
    <property type="molecule type" value="Genomic_DNA"/>
</dbReference>
<dbReference type="EMBL" id="UAVB01000001">
    <property type="protein sequence ID" value="SQA17106.1"/>
    <property type="molecule type" value="Genomic_DNA"/>
</dbReference>
<dbReference type="EMBL" id="UAVB01000006">
    <property type="protein sequence ID" value="SQA20172.1"/>
    <property type="molecule type" value="Genomic_DNA"/>
</dbReference>
<dbReference type="EMBL" id="UAVB01000011">
    <property type="protein sequence ID" value="SQA20275.1"/>
    <property type="molecule type" value="Genomic_DNA"/>
</dbReference>
<protein>
    <submittedName>
        <fullName evidence="2">Phage protein</fullName>
    </submittedName>
</protein>
<sequence length="96" mass="11121">MAIEIFGPDFRKELLEDLIALNREALKIAQTKNSKSIEWVTMKQLEKETGWGRTKLSEWRDEGNFSFKRSSLNGKVLYDLADVNRFLRTSGLRKGV</sequence>
<dbReference type="Proteomes" id="UP000250200">
    <property type="component" value="Unassembled WGS sequence"/>
</dbReference>
<evidence type="ECO:0000313" key="4">
    <source>
        <dbReference type="EMBL" id="SQA20074.1"/>
    </source>
</evidence>
<dbReference type="EMBL" id="UAVB01000008">
    <property type="protein sequence ID" value="SQA20243.1"/>
    <property type="molecule type" value="Genomic_DNA"/>
</dbReference>
<evidence type="ECO:0000313" key="10">
    <source>
        <dbReference type="Proteomes" id="UP000250200"/>
    </source>
</evidence>
<accession>A0A7Z7K833</accession>
<organism evidence="2 10">
    <name type="scientific">Streptococcus agalactiae</name>
    <dbReference type="NCBI Taxonomy" id="1311"/>
    <lineage>
        <taxon>Bacteria</taxon>
        <taxon>Bacillati</taxon>
        <taxon>Bacillota</taxon>
        <taxon>Bacilli</taxon>
        <taxon>Lactobacillales</taxon>
        <taxon>Streptococcaceae</taxon>
        <taxon>Streptococcus</taxon>
    </lineage>
</organism>
<dbReference type="AlphaFoldDB" id="A0A7Z7K833"/>
<evidence type="ECO:0000313" key="5">
    <source>
        <dbReference type="EMBL" id="SQA20123.1"/>
    </source>
</evidence>
<dbReference type="InterPro" id="IPR000551">
    <property type="entry name" value="MerR-type_HTH_dom"/>
</dbReference>
<dbReference type="RefSeq" id="WP_000963485.1">
    <property type="nucleotide sequence ID" value="NZ_CPVQ01000026.1"/>
</dbReference>
<evidence type="ECO:0000313" key="6">
    <source>
        <dbReference type="EMBL" id="SQA20172.1"/>
    </source>
</evidence>
<dbReference type="SUPFAM" id="SSF46955">
    <property type="entry name" value="Putative DNA-binding domain"/>
    <property type="match status" value="1"/>
</dbReference>
<evidence type="ECO:0000259" key="1">
    <source>
        <dbReference type="Pfam" id="PF13411"/>
    </source>
</evidence>
<gene>
    <name evidence="2" type="ORF">NCTC8181_00012</name>
    <name evidence="3" type="ORF">NCTC8181_02393</name>
    <name evidence="4" type="ORF">NCTC8181_02424</name>
    <name evidence="5" type="ORF">NCTC8181_02473</name>
    <name evidence="6" type="ORF">NCTC8181_02522</name>
    <name evidence="7" type="ORF">NCTC8181_02593</name>
    <name evidence="8" type="ORF">NCTC8181_02625</name>
    <name evidence="9" type="ORF">NCTC8181_02676</name>
</gene>
<dbReference type="InterPro" id="IPR009061">
    <property type="entry name" value="DNA-bd_dom_put_sf"/>
</dbReference>
<name>A0A7Z7K833_STRAG</name>
<dbReference type="EMBL" id="UAVB01000003">
    <property type="protein sequence ID" value="SQA20074.1"/>
    <property type="molecule type" value="Genomic_DNA"/>
</dbReference>
<comment type="caution">
    <text evidence="2">The sequence shown here is derived from an EMBL/GenBank/DDBJ whole genome shotgun (WGS) entry which is preliminary data.</text>
</comment>
<evidence type="ECO:0000313" key="3">
    <source>
        <dbReference type="EMBL" id="SQA19326.1"/>
    </source>
</evidence>
<reference evidence="2 10" key="1">
    <citation type="submission" date="2018-06" db="EMBL/GenBank/DDBJ databases">
        <authorList>
            <consortium name="Pathogen Informatics"/>
            <person name="Doyle S."/>
        </authorList>
    </citation>
    <scope>NUCLEOTIDE SEQUENCE [LARGE SCALE GENOMIC DNA]</scope>
    <source>
        <strain evidence="2 10">NCTC8181</strain>
    </source>
</reference>
<feature type="domain" description="HTH merR-type" evidence="1">
    <location>
        <begin position="41"/>
        <end position="93"/>
    </location>
</feature>
<dbReference type="GO" id="GO:0003677">
    <property type="term" value="F:DNA binding"/>
    <property type="evidence" value="ECO:0007669"/>
    <property type="project" value="InterPro"/>
</dbReference>
<dbReference type="Pfam" id="PF13411">
    <property type="entry name" value="MerR_1"/>
    <property type="match status" value="1"/>
</dbReference>
<proteinExistence type="predicted"/>
<evidence type="ECO:0000313" key="7">
    <source>
        <dbReference type="EMBL" id="SQA20243.1"/>
    </source>
</evidence>
<dbReference type="EMBL" id="UAVB01000012">
    <property type="protein sequence ID" value="SQA20326.1"/>
    <property type="molecule type" value="Genomic_DNA"/>
</dbReference>
<evidence type="ECO:0000313" key="9">
    <source>
        <dbReference type="EMBL" id="SQA20326.1"/>
    </source>
</evidence>